<keyword evidence="5 9" id="KW-0963">Cytoplasm</keyword>
<evidence type="ECO:0000256" key="1">
    <source>
        <dbReference type="ARBA" id="ARBA00000901"/>
    </source>
</evidence>
<keyword evidence="7 9" id="KW-0368">Histidine biosynthesis</keyword>
<accession>A0A2T6CDX6</accession>
<comment type="subcellular location">
    <subcellularLocation>
        <location evidence="2 9">Cytoplasm</location>
    </subcellularLocation>
</comment>
<name>A0A2T6CDX6_9RHOB</name>
<evidence type="ECO:0000313" key="11">
    <source>
        <dbReference type="EMBL" id="PTX73694.1"/>
    </source>
</evidence>
<dbReference type="UniPathway" id="UPA00031">
    <property type="reaction ID" value="UER00009"/>
</dbReference>
<evidence type="ECO:0000256" key="4">
    <source>
        <dbReference type="ARBA" id="ARBA00009667"/>
    </source>
</evidence>
<keyword evidence="6 9" id="KW-0028">Amino-acid biosynthesis</keyword>
<comment type="catalytic activity">
    <reaction evidence="1 9">
        <text>1-(5-phospho-beta-D-ribosyl)-5-[(5-phospho-beta-D-ribosylamino)methylideneamino]imidazole-4-carboxamide = 5-[(5-phospho-1-deoxy-D-ribulos-1-ylimino)methylamino]-1-(5-phospho-beta-D-ribosyl)imidazole-4-carboxamide</text>
        <dbReference type="Rhea" id="RHEA:15469"/>
        <dbReference type="ChEBI" id="CHEBI:58435"/>
        <dbReference type="ChEBI" id="CHEBI:58525"/>
        <dbReference type="EC" id="5.3.1.16"/>
    </reaction>
</comment>
<evidence type="ECO:0000256" key="10">
    <source>
        <dbReference type="RuleBase" id="RU003657"/>
    </source>
</evidence>
<proteinExistence type="inferred from homology"/>
<dbReference type="PANTHER" id="PTHR43090">
    <property type="entry name" value="1-(5-PHOSPHORIBOSYL)-5-[(5-PHOSPHORIBOSYLAMINO)METHYLIDENEAMINO] IMIDAZOLE-4-CARBOXAMIDE ISOMERASE"/>
    <property type="match status" value="1"/>
</dbReference>
<dbReference type="CDD" id="cd04732">
    <property type="entry name" value="HisA"/>
    <property type="match status" value="1"/>
</dbReference>
<dbReference type="PANTHER" id="PTHR43090:SF2">
    <property type="entry name" value="1-(5-PHOSPHORIBOSYL)-5-[(5-PHOSPHORIBOSYLAMINO)METHYLIDENEAMINO] IMIDAZOLE-4-CARBOXAMIDE ISOMERASE"/>
    <property type="match status" value="1"/>
</dbReference>
<dbReference type="InterPro" id="IPR013785">
    <property type="entry name" value="Aldolase_TIM"/>
</dbReference>
<dbReference type="InterPro" id="IPR011060">
    <property type="entry name" value="RibuloseP-bd_barrel"/>
</dbReference>
<evidence type="ECO:0000256" key="8">
    <source>
        <dbReference type="ARBA" id="ARBA00023235"/>
    </source>
</evidence>
<dbReference type="GO" id="GO:0003949">
    <property type="term" value="F:1-(5-phosphoribosyl)-5-[(5-phosphoribosylamino)methylideneamino]imidazole-4-carboxamide isomerase activity"/>
    <property type="evidence" value="ECO:0007669"/>
    <property type="project" value="UniProtKB-UniRule"/>
</dbReference>
<protein>
    <recommendedName>
        <fullName evidence="9">1-(5-phosphoribosyl)-5-[(5-phosphoribosylamino)methylideneamino] imidazole-4-carboxamide isomerase</fullName>
        <ecNumber evidence="9">5.3.1.16</ecNumber>
    </recommendedName>
    <alternativeName>
        <fullName evidence="9">Phosphoribosylformimino-5-aminoimidazole carboxamide ribotide isomerase</fullName>
    </alternativeName>
</protein>
<sequence>MILYPMIELLEGRCVSLFRGRTEEPQIWHIDPIEKAKSFAEAGAEWLHITDFDAMSGDERNTNLIREIIRVVGTPVQLGGGFRSIERIAEWVDHGVGRVVVGTLALRQPDLVKEAAKLFPDQVVLAMDVFEGHVVSDGWKEKSAFTPSAFLEAFQSDPFAAIVVTDIGAEIGDAEDSVALISQLASEANSPVIARGLTRTLDDLSRLNFVSQVSGALIGRALFDRSIEIEDALMVTRPEIGSRAEFI</sequence>
<dbReference type="AlphaFoldDB" id="A0A2T6CDX6"/>
<dbReference type="Pfam" id="PF00977">
    <property type="entry name" value="His_biosynth"/>
    <property type="match status" value="1"/>
</dbReference>
<evidence type="ECO:0000256" key="9">
    <source>
        <dbReference type="HAMAP-Rule" id="MF_01014"/>
    </source>
</evidence>
<gene>
    <name evidence="9" type="primary">hisA</name>
    <name evidence="11" type="ORF">C8N31_106158</name>
</gene>
<feature type="active site" description="Proton acceptor" evidence="9">
    <location>
        <position position="8"/>
    </location>
</feature>
<comment type="pathway">
    <text evidence="3 9">Amino-acid biosynthesis; L-histidine biosynthesis; L-histidine from 5-phospho-alpha-D-ribose 1-diphosphate: step 4/9.</text>
</comment>
<evidence type="ECO:0000256" key="6">
    <source>
        <dbReference type="ARBA" id="ARBA00022605"/>
    </source>
</evidence>
<dbReference type="GO" id="GO:0005737">
    <property type="term" value="C:cytoplasm"/>
    <property type="evidence" value="ECO:0007669"/>
    <property type="project" value="UniProtKB-SubCell"/>
</dbReference>
<dbReference type="InterPro" id="IPR044524">
    <property type="entry name" value="Isoase_HisA-like"/>
</dbReference>
<dbReference type="InterPro" id="IPR006062">
    <property type="entry name" value="His_biosynth"/>
</dbReference>
<dbReference type="GO" id="GO:0000105">
    <property type="term" value="P:L-histidine biosynthetic process"/>
    <property type="evidence" value="ECO:0007669"/>
    <property type="project" value="UniProtKB-UniRule"/>
</dbReference>
<feature type="active site" description="Proton donor" evidence="9">
    <location>
        <position position="128"/>
    </location>
</feature>
<dbReference type="RefSeq" id="WP_025049618.1">
    <property type="nucleotide sequence ID" value="NZ_QBKU01000006.1"/>
</dbReference>
<evidence type="ECO:0000313" key="12">
    <source>
        <dbReference type="Proteomes" id="UP000244092"/>
    </source>
</evidence>
<dbReference type="Gene3D" id="3.20.20.70">
    <property type="entry name" value="Aldolase class I"/>
    <property type="match status" value="1"/>
</dbReference>
<dbReference type="GO" id="GO:0000162">
    <property type="term" value="P:L-tryptophan biosynthetic process"/>
    <property type="evidence" value="ECO:0007669"/>
    <property type="project" value="TreeGrafter"/>
</dbReference>
<comment type="caution">
    <text evidence="11">The sequence shown here is derived from an EMBL/GenBank/DDBJ whole genome shotgun (WGS) entry which is preliminary data.</text>
</comment>
<keyword evidence="8 9" id="KW-0413">Isomerase</keyword>
<evidence type="ECO:0000256" key="7">
    <source>
        <dbReference type="ARBA" id="ARBA00023102"/>
    </source>
</evidence>
<dbReference type="HAMAP" id="MF_01014">
    <property type="entry name" value="HisA"/>
    <property type="match status" value="1"/>
</dbReference>
<dbReference type="FunFam" id="3.20.20.70:FF:000009">
    <property type="entry name" value="1-(5-phosphoribosyl)-5-[(5-phosphoribosylamino)methylideneamino] imidazole-4-carboxamide isomerase"/>
    <property type="match status" value="1"/>
</dbReference>
<dbReference type="EMBL" id="QBKU01000006">
    <property type="protein sequence ID" value="PTX73694.1"/>
    <property type="molecule type" value="Genomic_DNA"/>
</dbReference>
<reference evidence="11 12" key="1">
    <citation type="submission" date="2018-04" db="EMBL/GenBank/DDBJ databases">
        <title>Genomic Encyclopedia of Archaeal and Bacterial Type Strains, Phase II (KMG-II): from individual species to whole genera.</title>
        <authorList>
            <person name="Goeker M."/>
        </authorList>
    </citation>
    <scope>NUCLEOTIDE SEQUENCE [LARGE SCALE GENOMIC DNA]</scope>
    <source>
        <strain evidence="11 12">DSM 12244</strain>
    </source>
</reference>
<evidence type="ECO:0000256" key="3">
    <source>
        <dbReference type="ARBA" id="ARBA00005133"/>
    </source>
</evidence>
<evidence type="ECO:0000256" key="2">
    <source>
        <dbReference type="ARBA" id="ARBA00004496"/>
    </source>
</evidence>
<dbReference type="Proteomes" id="UP000244092">
    <property type="component" value="Unassembled WGS sequence"/>
</dbReference>
<dbReference type="EC" id="5.3.1.16" evidence="9"/>
<organism evidence="11 12">
    <name type="scientific">Sulfitobacter mediterraneus</name>
    <dbReference type="NCBI Taxonomy" id="83219"/>
    <lineage>
        <taxon>Bacteria</taxon>
        <taxon>Pseudomonadati</taxon>
        <taxon>Pseudomonadota</taxon>
        <taxon>Alphaproteobacteria</taxon>
        <taxon>Rhodobacterales</taxon>
        <taxon>Roseobacteraceae</taxon>
        <taxon>Sulfitobacter</taxon>
    </lineage>
</organism>
<dbReference type="OrthoDB" id="9807749at2"/>
<evidence type="ECO:0000256" key="5">
    <source>
        <dbReference type="ARBA" id="ARBA00022490"/>
    </source>
</evidence>
<dbReference type="SUPFAM" id="SSF51366">
    <property type="entry name" value="Ribulose-phoshate binding barrel"/>
    <property type="match status" value="1"/>
</dbReference>
<comment type="similarity">
    <text evidence="4 9 10">Belongs to the HisA/HisF family.</text>
</comment>
<dbReference type="InterPro" id="IPR023016">
    <property type="entry name" value="HisA/PriA"/>
</dbReference>